<proteinExistence type="predicted"/>
<keyword evidence="3" id="KW-1185">Reference proteome</keyword>
<sequence length="641" mass="71049">MGAEKEKKGTIFLGVDEKTWGKEGTGWVDYDPDYECTGGSSNPDDRHCPYLLKPSDANGLALSGWEGRLLHVNIASFRDPLCPRTLKYLFTKAKRPSDIRVRVLQQNVPNEDKDCLEGYCEMMAELRAQTGGGDTSEGGPMGDECPHRDQVFIHQIHAKEAAGPTFARGLIGKDMLDAFGKKEISQQDFCMSTDSHMDFEPEWDEKMVNMWDLAQNEYAVLSTYVANIDQLGKDLNGAHEVPHLCMVQFTSQVRTHATKCARNLIKPKLTNAIWGAGLSFSKCHAELKVPVDPHTPGIFDGEEFNRAARFWTYGYDIYTPHRVFVLHDYPGSQHNPVTSSWGHGSFSASDLKNSHYRLNTMLDMPGGEADNEKALVLKRSKYGLGDRRSLVRFGAWCSNHFVHSIDDLIQFSGIDLRHKKVTIDGKNRCGNIQWIPFVEHPKGVNFIPQFNDTTEDPLDVPYEKSSVWYDPHIDGVGKGLVSREVLNNEKEDPAAVERKKTEEEAARVAHKKEAEQLAGGNLHEEHKALAAALEAAAQSPESGHKEVISNAAAAQIRAEQAESEGVSIFPPLLRGASDNSIPKGRFYLSPMKLMSKHGIEHLPIHVQISVIVMVIGICAAVIASVGAGNTRKKAGRSKKRG</sequence>
<dbReference type="PANTHER" id="PTHR34496">
    <property type="entry name" value="GLCNAC TRANSFERASE-RELATED"/>
    <property type="match status" value="1"/>
</dbReference>
<dbReference type="eggNOG" id="ENOG502RY14">
    <property type="taxonomic scope" value="Eukaryota"/>
</dbReference>
<keyword evidence="1" id="KW-1133">Transmembrane helix</keyword>
<dbReference type="HOGENOM" id="CLU_427338_0_0_1"/>
<evidence type="ECO:0000313" key="2">
    <source>
        <dbReference type="EMBL" id="EED89884.1"/>
    </source>
</evidence>
<dbReference type="PANTHER" id="PTHR34496:SF6">
    <property type="entry name" value="GLYCOSYLTRANSFERASE 2-LIKE DOMAIN-CONTAINING PROTEIN"/>
    <property type="match status" value="1"/>
</dbReference>
<keyword evidence="1" id="KW-0472">Membrane</keyword>
<dbReference type="GO" id="GO:0098609">
    <property type="term" value="P:cell-cell adhesion"/>
    <property type="evidence" value="ECO:0000318"/>
    <property type="project" value="GO_Central"/>
</dbReference>
<dbReference type="GO" id="GO:0004653">
    <property type="term" value="F:polypeptide N-acetylgalactosaminyltransferase activity"/>
    <property type="evidence" value="ECO:0000318"/>
    <property type="project" value="GO_Central"/>
</dbReference>
<dbReference type="GO" id="GO:0006493">
    <property type="term" value="P:protein O-linked glycosylation"/>
    <property type="evidence" value="ECO:0000318"/>
    <property type="project" value="GO_Central"/>
</dbReference>
<dbReference type="GeneID" id="7452656"/>
<dbReference type="EMBL" id="CM000646">
    <property type="protein sequence ID" value="EED89884.1"/>
    <property type="molecule type" value="Genomic_DNA"/>
</dbReference>
<dbReference type="AlphaFoldDB" id="B8C9M5"/>
<dbReference type="Proteomes" id="UP000001449">
    <property type="component" value="Chromosome 10"/>
</dbReference>
<keyword evidence="1" id="KW-0812">Transmembrane</keyword>
<gene>
    <name evidence="2" type="ORF">THAPSDRAFT_8489</name>
</gene>
<protein>
    <submittedName>
        <fullName evidence="2">Uncharacterized protein</fullName>
    </submittedName>
</protein>
<reference evidence="2 3" key="1">
    <citation type="journal article" date="2004" name="Science">
        <title>The genome of the diatom Thalassiosira pseudonana: ecology, evolution, and metabolism.</title>
        <authorList>
            <person name="Armbrust E.V."/>
            <person name="Berges J.A."/>
            <person name="Bowler C."/>
            <person name="Green B.R."/>
            <person name="Martinez D."/>
            <person name="Putnam N.H."/>
            <person name="Zhou S."/>
            <person name="Allen A.E."/>
            <person name="Apt K.E."/>
            <person name="Bechner M."/>
            <person name="Brzezinski M.A."/>
            <person name="Chaal B.K."/>
            <person name="Chiovitti A."/>
            <person name="Davis A.K."/>
            <person name="Demarest M.S."/>
            <person name="Detter J.C."/>
            <person name="Glavina T."/>
            <person name="Goodstein D."/>
            <person name="Hadi M.Z."/>
            <person name="Hellsten U."/>
            <person name="Hildebrand M."/>
            <person name="Jenkins B.D."/>
            <person name="Jurka J."/>
            <person name="Kapitonov V.V."/>
            <person name="Kroger N."/>
            <person name="Lau W.W."/>
            <person name="Lane T.W."/>
            <person name="Larimer F.W."/>
            <person name="Lippmeier J.C."/>
            <person name="Lucas S."/>
            <person name="Medina M."/>
            <person name="Montsant A."/>
            <person name="Obornik M."/>
            <person name="Parker M.S."/>
            <person name="Palenik B."/>
            <person name="Pazour G.J."/>
            <person name="Richardson P.M."/>
            <person name="Rynearson T.A."/>
            <person name="Saito M.A."/>
            <person name="Schwartz D.C."/>
            <person name="Thamatrakoln K."/>
            <person name="Valentin K."/>
            <person name="Vardi A."/>
            <person name="Wilkerson F.P."/>
            <person name="Rokhsar D.S."/>
        </authorList>
    </citation>
    <scope>NUCLEOTIDE SEQUENCE [LARGE SCALE GENOMIC DNA]</scope>
    <source>
        <strain evidence="2 3">CCMP1335</strain>
    </source>
</reference>
<dbReference type="InterPro" id="IPR021067">
    <property type="entry name" value="Glycosyltransferase"/>
</dbReference>
<dbReference type="RefSeq" id="XP_002292688.1">
    <property type="nucleotide sequence ID" value="XM_002292652.1"/>
</dbReference>
<organism evidence="2 3">
    <name type="scientific">Thalassiosira pseudonana</name>
    <name type="common">Marine diatom</name>
    <name type="synonym">Cyclotella nana</name>
    <dbReference type="NCBI Taxonomy" id="35128"/>
    <lineage>
        <taxon>Eukaryota</taxon>
        <taxon>Sar</taxon>
        <taxon>Stramenopiles</taxon>
        <taxon>Ochrophyta</taxon>
        <taxon>Bacillariophyta</taxon>
        <taxon>Coscinodiscophyceae</taxon>
        <taxon>Thalassiosirophycidae</taxon>
        <taxon>Thalassiosirales</taxon>
        <taxon>Thalassiosiraceae</taxon>
        <taxon>Thalassiosira</taxon>
    </lineage>
</organism>
<feature type="transmembrane region" description="Helical" evidence="1">
    <location>
        <begin position="608"/>
        <end position="630"/>
    </location>
</feature>
<dbReference type="PaxDb" id="35128-Thaps8489"/>
<evidence type="ECO:0000313" key="3">
    <source>
        <dbReference type="Proteomes" id="UP000001449"/>
    </source>
</evidence>
<dbReference type="KEGG" id="tps:THAPSDRAFT_8489"/>
<evidence type="ECO:0000256" key="1">
    <source>
        <dbReference type="SAM" id="Phobius"/>
    </source>
</evidence>
<dbReference type="Pfam" id="PF11397">
    <property type="entry name" value="GlcNAc"/>
    <property type="match status" value="1"/>
</dbReference>
<dbReference type="OMA" id="THATKCA"/>
<dbReference type="SUPFAM" id="SSF53448">
    <property type="entry name" value="Nucleotide-diphospho-sugar transferases"/>
    <property type="match status" value="1"/>
</dbReference>
<dbReference type="InParanoid" id="B8C9M5"/>
<reference evidence="2 3" key="2">
    <citation type="journal article" date="2008" name="Nature">
        <title>The Phaeodactylum genome reveals the evolutionary history of diatom genomes.</title>
        <authorList>
            <person name="Bowler C."/>
            <person name="Allen A.E."/>
            <person name="Badger J.H."/>
            <person name="Grimwood J."/>
            <person name="Jabbari K."/>
            <person name="Kuo A."/>
            <person name="Maheswari U."/>
            <person name="Martens C."/>
            <person name="Maumus F."/>
            <person name="Otillar R.P."/>
            <person name="Rayko E."/>
            <person name="Salamov A."/>
            <person name="Vandepoele K."/>
            <person name="Beszteri B."/>
            <person name="Gruber A."/>
            <person name="Heijde M."/>
            <person name="Katinka M."/>
            <person name="Mock T."/>
            <person name="Valentin K."/>
            <person name="Verret F."/>
            <person name="Berges J.A."/>
            <person name="Brownlee C."/>
            <person name="Cadoret J.P."/>
            <person name="Chiovitti A."/>
            <person name="Choi C.J."/>
            <person name="Coesel S."/>
            <person name="De Martino A."/>
            <person name="Detter J.C."/>
            <person name="Durkin C."/>
            <person name="Falciatore A."/>
            <person name="Fournet J."/>
            <person name="Haruta M."/>
            <person name="Huysman M.J."/>
            <person name="Jenkins B.D."/>
            <person name="Jiroutova K."/>
            <person name="Jorgensen R.E."/>
            <person name="Joubert Y."/>
            <person name="Kaplan A."/>
            <person name="Kroger N."/>
            <person name="Kroth P.G."/>
            <person name="La Roche J."/>
            <person name="Lindquist E."/>
            <person name="Lommer M."/>
            <person name="Martin-Jezequel V."/>
            <person name="Lopez P.J."/>
            <person name="Lucas S."/>
            <person name="Mangogna M."/>
            <person name="McGinnis K."/>
            <person name="Medlin L.K."/>
            <person name="Montsant A."/>
            <person name="Oudot-Le Secq M.P."/>
            <person name="Napoli C."/>
            <person name="Obornik M."/>
            <person name="Parker M.S."/>
            <person name="Petit J.L."/>
            <person name="Porcel B.M."/>
            <person name="Poulsen N."/>
            <person name="Robison M."/>
            <person name="Rychlewski L."/>
            <person name="Rynearson T.A."/>
            <person name="Schmutz J."/>
            <person name="Shapiro H."/>
            <person name="Siaut M."/>
            <person name="Stanley M."/>
            <person name="Sussman M.R."/>
            <person name="Taylor A.R."/>
            <person name="Vardi A."/>
            <person name="von Dassow P."/>
            <person name="Vyverman W."/>
            <person name="Willis A."/>
            <person name="Wyrwicz L.S."/>
            <person name="Rokhsar D.S."/>
            <person name="Weissenbach J."/>
            <person name="Armbrust E.V."/>
            <person name="Green B.R."/>
            <person name="Van de Peer Y."/>
            <person name="Grigoriev I.V."/>
        </authorList>
    </citation>
    <scope>NUCLEOTIDE SEQUENCE [LARGE SCALE GENOMIC DNA]</scope>
    <source>
        <strain evidence="2 3">CCMP1335</strain>
    </source>
</reference>
<dbReference type="InterPro" id="IPR029044">
    <property type="entry name" value="Nucleotide-diphossugar_trans"/>
</dbReference>
<name>B8C9M5_THAPS</name>
<accession>B8C9M5</accession>